<reference evidence="9 10" key="1">
    <citation type="submission" date="2016-02" db="EMBL/GenBank/DDBJ databases">
        <title>Complete genome sequence and transcriptome regulation of the pentose utilising yeast Sugiyamaella lignohabitans.</title>
        <authorList>
            <person name="Bellasio M."/>
            <person name="Peymann A."/>
            <person name="Valli M."/>
            <person name="Sipitzky M."/>
            <person name="Graf A."/>
            <person name="Sauer M."/>
            <person name="Marx H."/>
            <person name="Mattanovich D."/>
        </authorList>
    </citation>
    <scope>NUCLEOTIDE SEQUENCE [LARGE SCALE GENOMIC DNA]</scope>
    <source>
        <strain evidence="9 10">CBS 10342</strain>
    </source>
</reference>
<evidence type="ECO:0000256" key="5">
    <source>
        <dbReference type="ARBA" id="ARBA00038039"/>
    </source>
</evidence>
<evidence type="ECO:0000256" key="8">
    <source>
        <dbReference type="SAM" id="Phobius"/>
    </source>
</evidence>
<feature type="transmembrane region" description="Helical" evidence="8">
    <location>
        <begin position="293"/>
        <end position="316"/>
    </location>
</feature>
<feature type="compositionally biased region" description="Basic residues" evidence="7">
    <location>
        <begin position="161"/>
        <end position="174"/>
    </location>
</feature>
<feature type="transmembrane region" description="Helical" evidence="8">
    <location>
        <begin position="266"/>
        <end position="287"/>
    </location>
</feature>
<dbReference type="InterPro" id="IPR051415">
    <property type="entry name" value="LAAT-1"/>
</dbReference>
<keyword evidence="4 8" id="KW-0472">Membrane</keyword>
<accession>A0A167EUQ8</accession>
<protein>
    <submittedName>
        <fullName evidence="9">Rtc2p</fullName>
    </submittedName>
</protein>
<feature type="transmembrane region" description="Helical" evidence="8">
    <location>
        <begin position="75"/>
        <end position="96"/>
    </location>
</feature>
<keyword evidence="3 8" id="KW-1133">Transmembrane helix</keyword>
<comment type="subcellular location">
    <subcellularLocation>
        <location evidence="1">Membrane</location>
        <topology evidence="1">Multi-pass membrane protein</topology>
    </subcellularLocation>
</comment>
<evidence type="ECO:0000256" key="3">
    <source>
        <dbReference type="ARBA" id="ARBA00022989"/>
    </source>
</evidence>
<organism evidence="9 10">
    <name type="scientific">Sugiyamaella lignohabitans</name>
    <dbReference type="NCBI Taxonomy" id="796027"/>
    <lineage>
        <taxon>Eukaryota</taxon>
        <taxon>Fungi</taxon>
        <taxon>Dikarya</taxon>
        <taxon>Ascomycota</taxon>
        <taxon>Saccharomycotina</taxon>
        <taxon>Dipodascomycetes</taxon>
        <taxon>Dipodascales</taxon>
        <taxon>Trichomonascaceae</taxon>
        <taxon>Sugiyamaella</taxon>
    </lineage>
</organism>
<dbReference type="RefSeq" id="XP_018736959.1">
    <property type="nucleotide sequence ID" value="XM_018879002.1"/>
</dbReference>
<dbReference type="PANTHER" id="PTHR16201:SF44">
    <property type="entry name" value="SEVEN TRANSMEMBRANE PROTEIN 1"/>
    <property type="match status" value="1"/>
</dbReference>
<dbReference type="FunFam" id="1.20.1280.290:FF:000012">
    <property type="entry name" value="Vacuolar membrane PQ loop repeat protein"/>
    <property type="match status" value="1"/>
</dbReference>
<dbReference type="FunFam" id="1.20.1280.290:FF:000009">
    <property type="entry name" value="PQ loop repeat family protein"/>
    <property type="match status" value="1"/>
</dbReference>
<dbReference type="SMART" id="SM00679">
    <property type="entry name" value="CTNS"/>
    <property type="match status" value="2"/>
</dbReference>
<proteinExistence type="inferred from homology"/>
<comment type="similarity">
    <text evidence="5">Belongs to the laat-1 family.</text>
</comment>
<dbReference type="GO" id="GO:0098852">
    <property type="term" value="C:lytic vacuole membrane"/>
    <property type="evidence" value="ECO:0007669"/>
    <property type="project" value="UniProtKB-ARBA"/>
</dbReference>
<keyword evidence="10" id="KW-1185">Reference proteome</keyword>
<evidence type="ECO:0000256" key="1">
    <source>
        <dbReference type="ARBA" id="ARBA00004141"/>
    </source>
</evidence>
<gene>
    <name evidence="9" type="primary">RTC2</name>
    <name evidence="9" type="ORF">AWJ20_2074</name>
</gene>
<dbReference type="KEGG" id="slb:AWJ20_2074"/>
<evidence type="ECO:0000256" key="4">
    <source>
        <dbReference type="ARBA" id="ARBA00023136"/>
    </source>
</evidence>
<dbReference type="Proteomes" id="UP000189580">
    <property type="component" value="Chromosome b"/>
</dbReference>
<feature type="transmembrane region" description="Helical" evidence="8">
    <location>
        <begin position="44"/>
        <end position="69"/>
    </location>
</feature>
<dbReference type="GeneID" id="30033945"/>
<dbReference type="InterPro" id="IPR006603">
    <property type="entry name" value="PQ-loop_rpt"/>
</dbReference>
<comment type="catalytic activity">
    <reaction evidence="6">
        <text>L-histidine(out) + L-arginine(in) = L-histidine(in) + L-arginine(out)</text>
        <dbReference type="Rhea" id="RHEA:71063"/>
        <dbReference type="ChEBI" id="CHEBI:32682"/>
        <dbReference type="ChEBI" id="CHEBI:57595"/>
    </reaction>
</comment>
<dbReference type="AlphaFoldDB" id="A0A167EUQ8"/>
<feature type="transmembrane region" description="Helical" evidence="8">
    <location>
        <begin position="197"/>
        <end position="216"/>
    </location>
</feature>
<evidence type="ECO:0000256" key="6">
    <source>
        <dbReference type="ARBA" id="ARBA00050768"/>
    </source>
</evidence>
<dbReference type="GO" id="GO:0034486">
    <property type="term" value="P:vacuolar transmembrane transport"/>
    <property type="evidence" value="ECO:0007669"/>
    <property type="project" value="UniProtKB-ARBA"/>
</dbReference>
<name>A0A167EUQ8_9ASCO</name>
<dbReference type="EMBL" id="CP014503">
    <property type="protein sequence ID" value="ANB14482.1"/>
    <property type="molecule type" value="Genomic_DNA"/>
</dbReference>
<dbReference type="GO" id="GO:0015174">
    <property type="term" value="F:basic amino acid transmembrane transporter activity"/>
    <property type="evidence" value="ECO:0007669"/>
    <property type="project" value="UniProtKB-ARBA"/>
</dbReference>
<dbReference type="Pfam" id="PF04193">
    <property type="entry name" value="PQ-loop"/>
    <property type="match status" value="2"/>
</dbReference>
<evidence type="ECO:0000256" key="2">
    <source>
        <dbReference type="ARBA" id="ARBA00022692"/>
    </source>
</evidence>
<dbReference type="Gene3D" id="1.20.1280.290">
    <property type="match status" value="2"/>
</dbReference>
<sequence>MLENIDPPSHLRVVLSGMAGSSSLACWIVLLLPQLIEQWRLKSADGISIGFLIIWLLGDVTNLAGSLWANLRPEVILLAVWYCIADSLIMVSYFYYKRLARLRQARKAHKHKQHRPSSGDDHEEDPTAPLLDRRNSANRKRPSTSAINEDDEVNTNGPSHHEHHEHRHHHHHNQTRRDSLTSIVLETSSSSGIFSKVVLPVLFVIASGILGYLVSGNQSDNTGEISDEPLALGPQILGYTSAVLYLSARIPQIIQNHQRRSTHGLSLVFFVFSVLGNATYAAGILLYRTDIQWVTLYFPWLLGSLGTILEDCVIFLQFYMYDSEHKDEDSESAVHD</sequence>
<evidence type="ECO:0000313" key="9">
    <source>
        <dbReference type="EMBL" id="ANB14482.1"/>
    </source>
</evidence>
<evidence type="ECO:0000256" key="7">
    <source>
        <dbReference type="SAM" id="MobiDB-lite"/>
    </source>
</evidence>
<feature type="transmembrane region" description="Helical" evidence="8">
    <location>
        <begin position="236"/>
        <end position="254"/>
    </location>
</feature>
<evidence type="ECO:0000313" key="10">
    <source>
        <dbReference type="Proteomes" id="UP000189580"/>
    </source>
</evidence>
<feature type="region of interest" description="Disordered" evidence="7">
    <location>
        <begin position="107"/>
        <end position="178"/>
    </location>
</feature>
<keyword evidence="2 8" id="KW-0812">Transmembrane</keyword>
<feature type="transmembrane region" description="Helical" evidence="8">
    <location>
        <begin position="12"/>
        <end position="32"/>
    </location>
</feature>
<dbReference type="PANTHER" id="PTHR16201">
    <property type="entry name" value="SEVEN TRANSMEMBRANE PROTEIN 1-RELATED"/>
    <property type="match status" value="1"/>
</dbReference>
<dbReference type="OrthoDB" id="8048523at2759"/>